<dbReference type="EMBL" id="WQNE01000011">
    <property type="protein sequence ID" value="MVT74441.1"/>
    <property type="molecule type" value="Genomic_DNA"/>
</dbReference>
<keyword evidence="2" id="KW-1185">Reference proteome</keyword>
<protein>
    <submittedName>
        <fullName evidence="1">Uncharacterized protein</fullName>
    </submittedName>
</protein>
<evidence type="ECO:0000313" key="2">
    <source>
        <dbReference type="Proteomes" id="UP000449969"/>
    </source>
</evidence>
<dbReference type="AlphaFoldDB" id="A0A844THE0"/>
<proteinExistence type="predicted"/>
<evidence type="ECO:0000313" key="1">
    <source>
        <dbReference type="EMBL" id="MVT74441.1"/>
    </source>
</evidence>
<gene>
    <name evidence="1" type="ORF">GPL20_15580</name>
</gene>
<organism evidence="1 2">
    <name type="scientific">Bradyrhizobium cajani</name>
    <dbReference type="NCBI Taxonomy" id="1928661"/>
    <lineage>
        <taxon>Bacteria</taxon>
        <taxon>Pseudomonadati</taxon>
        <taxon>Pseudomonadota</taxon>
        <taxon>Alphaproteobacteria</taxon>
        <taxon>Hyphomicrobiales</taxon>
        <taxon>Nitrobacteraceae</taxon>
        <taxon>Bradyrhizobium</taxon>
    </lineage>
</organism>
<sequence>MIRGAGLASILLALLVTNAPALACRGWIYERTILLDAIPPVAKESEVVARVEILEVHIRELPGLRPFHVARARVLQSVRGTSDGQTVDIYAEPSSCGGGLNQNDVGRKGFIAGRFQPIADQTFFSGSWAYGQIGQD</sequence>
<reference evidence="1 2" key="1">
    <citation type="submission" date="2019-12" db="EMBL/GenBank/DDBJ databases">
        <title>Draft genome sequences Bradyrhizobium cajani AMBPC1010, Bradyrhizobium pachyrhizi AMBPC1040 and Bradyrhizobium yuanmingense ALSPC3051, three plant growth promoting strains isolated from nodules of Cajanus cajan L. in Dominican Republic.</title>
        <authorList>
            <person name="Flores-Felix J.D."/>
            <person name="Araujo J."/>
            <person name="Diaz-Alcantara C."/>
            <person name="Gonzalez-Andres F."/>
            <person name="Velazquez E."/>
        </authorList>
    </citation>
    <scope>NUCLEOTIDE SEQUENCE [LARGE SCALE GENOMIC DNA]</scope>
    <source>
        <strain evidence="1 2">1010</strain>
    </source>
</reference>
<name>A0A844THE0_9BRAD</name>
<dbReference type="OrthoDB" id="8240418at2"/>
<dbReference type="RefSeq" id="WP_157330344.1">
    <property type="nucleotide sequence ID" value="NZ_JANADL010000037.1"/>
</dbReference>
<accession>A0A844THE0</accession>
<dbReference type="Proteomes" id="UP000449969">
    <property type="component" value="Unassembled WGS sequence"/>
</dbReference>
<comment type="caution">
    <text evidence="1">The sequence shown here is derived from an EMBL/GenBank/DDBJ whole genome shotgun (WGS) entry which is preliminary data.</text>
</comment>